<dbReference type="VEuPathDB" id="TriTrypDB:TCSYLVIO_004368"/>
<name>A0A2V2VG26_TRYCR</name>
<dbReference type="GO" id="GO:0030042">
    <property type="term" value="P:actin filament depolymerization"/>
    <property type="evidence" value="ECO:0007669"/>
    <property type="project" value="TreeGrafter"/>
</dbReference>
<dbReference type="PANTHER" id="PTHR19856">
    <property type="entry name" value="WD-REPEATCONTAINING PROTEIN WDR1"/>
    <property type="match status" value="1"/>
</dbReference>
<dbReference type="VEuPathDB" id="TriTrypDB:ECC02_001678"/>
<dbReference type="AlphaFoldDB" id="A0A2V2VG26"/>
<dbReference type="PROSITE" id="PS00678">
    <property type="entry name" value="WD_REPEATS_1"/>
    <property type="match status" value="1"/>
</dbReference>
<dbReference type="EMBL" id="PRFA01000023">
    <property type="protein sequence ID" value="PWU95231.1"/>
    <property type="molecule type" value="Genomic_DNA"/>
</dbReference>
<dbReference type="VEuPathDB" id="TriTrypDB:Tc_MARK_3169"/>
<dbReference type="VEuPathDB" id="TriTrypDB:TcCL_NonESM11216"/>
<protein>
    <submittedName>
        <fullName evidence="5">Putative notchless</fullName>
    </submittedName>
</protein>
<evidence type="ECO:0000256" key="1">
    <source>
        <dbReference type="ARBA" id="ARBA00022574"/>
    </source>
</evidence>
<dbReference type="Pfam" id="PF00400">
    <property type="entry name" value="WD40"/>
    <property type="match status" value="6"/>
</dbReference>
<feature type="repeat" description="WD" evidence="4">
    <location>
        <begin position="559"/>
        <end position="593"/>
    </location>
</feature>
<evidence type="ECO:0000313" key="6">
    <source>
        <dbReference type="Proteomes" id="UP000246121"/>
    </source>
</evidence>
<keyword evidence="2" id="KW-0677">Repeat</keyword>
<dbReference type="InterPro" id="IPR001680">
    <property type="entry name" value="WD40_rpt"/>
</dbReference>
<dbReference type="InterPro" id="IPR019775">
    <property type="entry name" value="WD40_repeat_CS"/>
</dbReference>
<dbReference type="SUPFAM" id="SSF50978">
    <property type="entry name" value="WD40 repeat-like"/>
    <property type="match status" value="2"/>
</dbReference>
<evidence type="ECO:0000256" key="2">
    <source>
        <dbReference type="ARBA" id="ARBA00022737"/>
    </source>
</evidence>
<keyword evidence="3" id="KW-0689">Ribosomal protein</keyword>
<dbReference type="GO" id="GO:0005840">
    <property type="term" value="C:ribosome"/>
    <property type="evidence" value="ECO:0007669"/>
    <property type="project" value="UniProtKB-KW"/>
</dbReference>
<accession>A0A2V2VG26</accession>
<feature type="repeat" description="WD" evidence="4">
    <location>
        <begin position="227"/>
        <end position="268"/>
    </location>
</feature>
<organism evidence="5 6">
    <name type="scientific">Trypanosoma cruzi</name>
    <dbReference type="NCBI Taxonomy" id="5693"/>
    <lineage>
        <taxon>Eukaryota</taxon>
        <taxon>Discoba</taxon>
        <taxon>Euglenozoa</taxon>
        <taxon>Kinetoplastea</taxon>
        <taxon>Metakinetoplastina</taxon>
        <taxon>Trypanosomatida</taxon>
        <taxon>Trypanosomatidae</taxon>
        <taxon>Trypanosoma</taxon>
        <taxon>Schizotrypanum</taxon>
    </lineage>
</organism>
<dbReference type="PROSITE" id="PS50082">
    <property type="entry name" value="WD_REPEATS_2"/>
    <property type="match status" value="6"/>
</dbReference>
<feature type="repeat" description="WD" evidence="4">
    <location>
        <begin position="516"/>
        <end position="558"/>
    </location>
</feature>
<comment type="caution">
    <text evidence="5">The sequence shown here is derived from an EMBL/GenBank/DDBJ whole genome shotgun (WGS) entry which is preliminary data.</text>
</comment>
<sequence length="593" mass="63286">MLAHELVLHNTLPGAPSTTRAIPTPFSAFGNVVAYGSGNNVVVRELERPGNVIVSGRHTSPVTAVRIGPSGKLVASGDQKGNLLVWVRQPDTRELLNTKQLQGSVRDIGWTNDEERLVVVGDGKSHFAAAISITGNTIGDISGHTQNIFSCDMRGDRPYRIVTGGADAIVGVYEGVPFTFKCNVRGHSGMVTCVRYSPNMEMIATASRSSNVLLLDGKTAEQRNSIETGHNGTIYSVAWSPDGRKIATASADKSVKVFDAATGVVIGSCSFGTDVMDMQQGIVYTPQGILSLSFGGKLTLIDENGKIKNVMLGHQGRILLLHPHLNGTMVSVSVERALIWKDTSDPSGTAREVPIASNVITAAAGNGDYLYLVSGNDLLRFALTSTELTVLSREAANVTALAITAEENAVLLSKHGFILIDASGRKVAEEKLKNFDGISAAAHDNMVVLGGDGSVEGYRVTTGASPEACVRFSGYHRGMVACVAFSRDGQRVASGDANRNIFVWSPFDGSVLYRDLVFHTLRVTSLAFSPQNTAWLLSGSMDASLIVWDLDKKTRKMEDAAHRGGVSAVAWTEDGKLFSGGSDFCVRQWILPS</sequence>
<dbReference type="GO" id="GO:0051015">
    <property type="term" value="F:actin filament binding"/>
    <property type="evidence" value="ECO:0007669"/>
    <property type="project" value="TreeGrafter"/>
</dbReference>
<keyword evidence="3" id="KW-0687">Ribonucleoprotein</keyword>
<proteinExistence type="predicted"/>
<dbReference type="VEuPathDB" id="TriTrypDB:C3747_14g419"/>
<dbReference type="Gene3D" id="2.130.10.10">
    <property type="entry name" value="YVTN repeat-like/Quinoprotein amine dehydrogenase"/>
    <property type="match status" value="2"/>
</dbReference>
<keyword evidence="1 4" id="KW-0853">WD repeat</keyword>
<dbReference type="GO" id="GO:0030864">
    <property type="term" value="C:cortical actin cytoskeleton"/>
    <property type="evidence" value="ECO:0007669"/>
    <property type="project" value="TreeGrafter"/>
</dbReference>
<evidence type="ECO:0000256" key="3">
    <source>
        <dbReference type="ARBA" id="ARBA00022980"/>
    </source>
</evidence>
<dbReference type="VEuPathDB" id="TriTrypDB:TcCLB.510329.80"/>
<dbReference type="SMART" id="SM00320">
    <property type="entry name" value="WD40"/>
    <property type="match status" value="8"/>
</dbReference>
<dbReference type="InterPro" id="IPR036322">
    <property type="entry name" value="WD40_repeat_dom_sf"/>
</dbReference>
<feature type="repeat" description="WD" evidence="4">
    <location>
        <begin position="55"/>
        <end position="86"/>
    </location>
</feature>
<evidence type="ECO:0000256" key="4">
    <source>
        <dbReference type="PROSITE-ProRule" id="PRU00221"/>
    </source>
</evidence>
<evidence type="ECO:0000313" key="5">
    <source>
        <dbReference type="EMBL" id="PWU95231.1"/>
    </source>
</evidence>
<dbReference type="PROSITE" id="PS50294">
    <property type="entry name" value="WD_REPEATS_REGION"/>
    <property type="match status" value="3"/>
</dbReference>
<dbReference type="VEuPathDB" id="TriTrypDB:TCDM_06524"/>
<dbReference type="VEuPathDB" id="TriTrypDB:TcG_04043"/>
<dbReference type="VEuPathDB" id="TriTrypDB:C4B63_23g104"/>
<dbReference type="PANTHER" id="PTHR19856:SF0">
    <property type="entry name" value="WD REPEAT-CONTAINING PROTEIN 1"/>
    <property type="match status" value="1"/>
</dbReference>
<reference evidence="5 6" key="1">
    <citation type="journal article" date="2018" name="Microb. Genom.">
        <title>Expanding an expanded genome: long-read sequencing of Trypanosoma cruzi.</title>
        <authorList>
            <person name="Berna L."/>
            <person name="Rodriguez M."/>
            <person name="Chiribao M.L."/>
            <person name="Parodi-Talice A."/>
            <person name="Pita S."/>
            <person name="Rijo G."/>
            <person name="Alvarez-Valin F."/>
            <person name="Robello C."/>
        </authorList>
    </citation>
    <scope>NUCLEOTIDE SEQUENCE [LARGE SCALE GENOMIC DNA]</scope>
    <source>
        <strain evidence="5 6">Dm28c</strain>
    </source>
</reference>
<dbReference type="Proteomes" id="UP000246121">
    <property type="component" value="Unassembled WGS sequence"/>
</dbReference>
<feature type="repeat" description="WD" evidence="4">
    <location>
        <begin position="184"/>
        <end position="225"/>
    </location>
</feature>
<dbReference type="InterPro" id="IPR015943">
    <property type="entry name" value="WD40/YVTN_repeat-like_dom_sf"/>
</dbReference>
<gene>
    <name evidence="5" type="ORF">C4B63_23g104</name>
</gene>
<dbReference type="VEuPathDB" id="TriTrypDB:TcBrA4_0129700"/>
<feature type="repeat" description="WD" evidence="4">
    <location>
        <begin position="473"/>
        <end position="505"/>
    </location>
</feature>
<dbReference type="VEuPathDB" id="TriTrypDB:BCY84_15210"/>